<dbReference type="AlphaFoldDB" id="A0A4R9BYM0"/>
<proteinExistence type="predicted"/>
<organism evidence="1 2">
    <name type="scientific">Cryobacterium lactosi</name>
    <dbReference type="NCBI Taxonomy" id="1259202"/>
    <lineage>
        <taxon>Bacteria</taxon>
        <taxon>Bacillati</taxon>
        <taxon>Actinomycetota</taxon>
        <taxon>Actinomycetes</taxon>
        <taxon>Micrococcales</taxon>
        <taxon>Microbacteriaceae</taxon>
        <taxon>Cryobacterium</taxon>
    </lineage>
</organism>
<gene>
    <name evidence="1" type="ORF">E3T61_04650</name>
</gene>
<accession>A0A4R9BYM0</accession>
<reference evidence="1 2" key="1">
    <citation type="submission" date="2019-03" db="EMBL/GenBank/DDBJ databases">
        <title>Genomics of glacier-inhabiting Cryobacterium strains.</title>
        <authorList>
            <person name="Liu Q."/>
            <person name="Xin Y.-H."/>
        </authorList>
    </citation>
    <scope>NUCLEOTIDE SEQUENCE [LARGE SCALE GENOMIC DNA]</scope>
    <source>
        <strain evidence="1 2">Sr59</strain>
    </source>
</reference>
<dbReference type="Proteomes" id="UP000298468">
    <property type="component" value="Unassembled WGS sequence"/>
</dbReference>
<evidence type="ECO:0000313" key="2">
    <source>
        <dbReference type="Proteomes" id="UP000298468"/>
    </source>
</evidence>
<dbReference type="OrthoDB" id="4700192at2"/>
<keyword evidence="2" id="KW-1185">Reference proteome</keyword>
<name>A0A4R9BYM0_9MICO</name>
<comment type="caution">
    <text evidence="1">The sequence shown here is derived from an EMBL/GenBank/DDBJ whole genome shotgun (WGS) entry which is preliminary data.</text>
</comment>
<protein>
    <submittedName>
        <fullName evidence="1">Uncharacterized protein</fullName>
    </submittedName>
</protein>
<dbReference type="RefSeq" id="WP_134639727.1">
    <property type="nucleotide sequence ID" value="NZ_SOHM01000008.1"/>
</dbReference>
<dbReference type="EMBL" id="SOHM01000008">
    <property type="protein sequence ID" value="TFD93387.1"/>
    <property type="molecule type" value="Genomic_DNA"/>
</dbReference>
<evidence type="ECO:0000313" key="1">
    <source>
        <dbReference type="EMBL" id="TFD93387.1"/>
    </source>
</evidence>
<sequence>MAVDPAALDPAVLLAGPRGRRLCLEWARTWSQNDDERLSSAIFYAAHNLDPGRGVSRVLFSVGTDGSDRDADHGSKPPAPGDVARLLADASLTEPGGPAVMSALAAAVGNARYWQPPDGEDVLAAAPEMRAALARVAHLLAGSPQASWWTTPAGGPARDAEQWSVEFAGTTVDGELVRNAAEILELSRVGRVEEEALAERDWPADPRASFSGPWWSKPPSALTRTTRALAGVGPAGLALVEDALGWEAATVHRIRPPRDTRVYEIDGPDAWAHLCRRYPVRVTAARRQVWYQTTGRIGLWVMPDWAGVAQDVDAVHLTVAGYLATAGRTIQVDGDVASVLAGWDPDQTYWLTDVDHDHSTDQVWHRGESEWARATDA</sequence>